<evidence type="ECO:0000313" key="3">
    <source>
        <dbReference type="Proteomes" id="UP000018936"/>
    </source>
</evidence>
<proteinExistence type="predicted"/>
<feature type="region of interest" description="Disordered" evidence="1">
    <location>
        <begin position="1"/>
        <end position="114"/>
    </location>
</feature>
<dbReference type="AlphaFoldDB" id="V8NFC7"/>
<dbReference type="Proteomes" id="UP000018936">
    <property type="component" value="Unassembled WGS sequence"/>
</dbReference>
<accession>V8NFC7</accession>
<protein>
    <submittedName>
        <fullName evidence="2">Uncharacterized protein</fullName>
    </submittedName>
</protein>
<keyword evidence="3" id="KW-1185">Reference proteome</keyword>
<reference evidence="2 3" key="1">
    <citation type="journal article" date="2013" name="Proc. Natl. Acad. Sci. U.S.A.">
        <title>The king cobra genome reveals dynamic gene evolution and adaptation in the snake venom system.</title>
        <authorList>
            <person name="Vonk F.J."/>
            <person name="Casewell N.R."/>
            <person name="Henkel C.V."/>
            <person name="Heimberg A.M."/>
            <person name="Jansen H.J."/>
            <person name="McCleary R.J."/>
            <person name="Kerkkamp H.M."/>
            <person name="Vos R.A."/>
            <person name="Guerreiro I."/>
            <person name="Calvete J.J."/>
            <person name="Wuster W."/>
            <person name="Woods A.E."/>
            <person name="Logan J.M."/>
            <person name="Harrison R.A."/>
            <person name="Castoe T.A."/>
            <person name="de Koning A.P."/>
            <person name="Pollock D.D."/>
            <person name="Yandell M."/>
            <person name="Calderon D."/>
            <person name="Renjifo C."/>
            <person name="Currier R.B."/>
            <person name="Salgado D."/>
            <person name="Pla D."/>
            <person name="Sanz L."/>
            <person name="Hyder A.S."/>
            <person name="Ribeiro J.M."/>
            <person name="Arntzen J.W."/>
            <person name="van den Thillart G.E."/>
            <person name="Boetzer M."/>
            <person name="Pirovano W."/>
            <person name="Dirks R.P."/>
            <person name="Spaink H.P."/>
            <person name="Duboule D."/>
            <person name="McGlinn E."/>
            <person name="Kini R.M."/>
            <person name="Richardson M.K."/>
        </authorList>
    </citation>
    <scope>NUCLEOTIDE SEQUENCE</scope>
    <source>
        <tissue evidence="2">Blood</tissue>
    </source>
</reference>
<dbReference type="EMBL" id="AZIM01004811">
    <property type="protein sequence ID" value="ETE60267.1"/>
    <property type="molecule type" value="Genomic_DNA"/>
</dbReference>
<feature type="non-terminal residue" evidence="2">
    <location>
        <position position="151"/>
    </location>
</feature>
<feature type="non-terminal residue" evidence="2">
    <location>
        <position position="1"/>
    </location>
</feature>
<sequence>DGEDHCRAERNLGGKTAENGGHADGKVRAGASCSPPPVPGAPGGDGFSAHATRSSLAHDHRSAPGEQSWAPPMWVGGLSGGGLWSLLQRSSPGRDGRGSPRGRGHRWGLFPQEGKPRLRRVRSLRRDSLGVPPPAPKMLRCAWAHGPRPAN</sequence>
<organism evidence="2 3">
    <name type="scientific">Ophiophagus hannah</name>
    <name type="common">King cobra</name>
    <name type="synonym">Naja hannah</name>
    <dbReference type="NCBI Taxonomy" id="8665"/>
    <lineage>
        <taxon>Eukaryota</taxon>
        <taxon>Metazoa</taxon>
        <taxon>Chordata</taxon>
        <taxon>Craniata</taxon>
        <taxon>Vertebrata</taxon>
        <taxon>Euteleostomi</taxon>
        <taxon>Lepidosauria</taxon>
        <taxon>Squamata</taxon>
        <taxon>Bifurcata</taxon>
        <taxon>Unidentata</taxon>
        <taxon>Episquamata</taxon>
        <taxon>Toxicofera</taxon>
        <taxon>Serpentes</taxon>
        <taxon>Colubroidea</taxon>
        <taxon>Elapidae</taxon>
        <taxon>Elapinae</taxon>
        <taxon>Ophiophagus</taxon>
    </lineage>
</organism>
<evidence type="ECO:0000313" key="2">
    <source>
        <dbReference type="EMBL" id="ETE60267.1"/>
    </source>
</evidence>
<evidence type="ECO:0000256" key="1">
    <source>
        <dbReference type="SAM" id="MobiDB-lite"/>
    </source>
</evidence>
<gene>
    <name evidence="2" type="ORF">L345_13992</name>
</gene>
<feature type="compositionally biased region" description="Basic and acidic residues" evidence="1">
    <location>
        <begin position="1"/>
        <end position="12"/>
    </location>
</feature>
<comment type="caution">
    <text evidence="2">The sequence shown here is derived from an EMBL/GenBank/DDBJ whole genome shotgun (WGS) entry which is preliminary data.</text>
</comment>
<name>V8NFC7_OPHHA</name>